<organism evidence="1 2">
    <name type="scientific">Vineibacter terrae</name>
    <dbReference type="NCBI Taxonomy" id="2586908"/>
    <lineage>
        <taxon>Bacteria</taxon>
        <taxon>Pseudomonadati</taxon>
        <taxon>Pseudomonadota</taxon>
        <taxon>Alphaproteobacteria</taxon>
        <taxon>Hyphomicrobiales</taxon>
        <taxon>Vineibacter</taxon>
    </lineage>
</organism>
<protein>
    <submittedName>
        <fullName evidence="1">Uncharacterized protein</fullName>
    </submittedName>
</protein>
<dbReference type="RefSeq" id="WP_147847425.1">
    <property type="nucleotide sequence ID" value="NZ_VDUZ01000013.1"/>
</dbReference>
<comment type="caution">
    <text evidence="1">The sequence shown here is derived from an EMBL/GenBank/DDBJ whole genome shotgun (WGS) entry which is preliminary data.</text>
</comment>
<dbReference type="EMBL" id="VDUZ01000013">
    <property type="protein sequence ID" value="TXL75621.1"/>
    <property type="molecule type" value="Genomic_DNA"/>
</dbReference>
<reference evidence="1 2" key="1">
    <citation type="submission" date="2019-06" db="EMBL/GenBank/DDBJ databases">
        <title>New taxonomy in bacterial strain CC-CFT640, isolated from vineyard.</title>
        <authorList>
            <person name="Lin S.-Y."/>
            <person name="Tsai C.-F."/>
            <person name="Young C.-C."/>
        </authorList>
    </citation>
    <scope>NUCLEOTIDE SEQUENCE [LARGE SCALE GENOMIC DNA]</scope>
    <source>
        <strain evidence="1 2">CC-CFT640</strain>
    </source>
</reference>
<accession>A0A5C8PNL9</accession>
<gene>
    <name evidence="1" type="ORF">FHP25_13275</name>
</gene>
<sequence length="78" mass="8640">MTASMLGETRLLEYFKSERDRLLWHFASGNLPPEREEVEYLATIQVAIQAVEGLIADGGLREIGGEKPTAPFMSTGKD</sequence>
<evidence type="ECO:0000313" key="2">
    <source>
        <dbReference type="Proteomes" id="UP000321638"/>
    </source>
</evidence>
<evidence type="ECO:0000313" key="1">
    <source>
        <dbReference type="EMBL" id="TXL75621.1"/>
    </source>
</evidence>
<dbReference type="Proteomes" id="UP000321638">
    <property type="component" value="Unassembled WGS sequence"/>
</dbReference>
<proteinExistence type="predicted"/>
<name>A0A5C8PNL9_9HYPH</name>
<dbReference type="AlphaFoldDB" id="A0A5C8PNL9"/>
<keyword evidence="2" id="KW-1185">Reference proteome</keyword>